<dbReference type="SUPFAM" id="SSF51735">
    <property type="entry name" value="NAD(P)-binding Rossmann-fold domains"/>
    <property type="match status" value="1"/>
</dbReference>
<accession>A0A1I3WM86</accession>
<name>A0A1I3WM86_9RHOB</name>
<evidence type="ECO:0000256" key="2">
    <source>
        <dbReference type="ARBA" id="ARBA00023027"/>
    </source>
</evidence>
<evidence type="ECO:0000313" key="5">
    <source>
        <dbReference type="Proteomes" id="UP000183299"/>
    </source>
</evidence>
<organism evidence="4 5">
    <name type="scientific">Celeribacter halophilus</name>
    <dbReference type="NCBI Taxonomy" id="576117"/>
    <lineage>
        <taxon>Bacteria</taxon>
        <taxon>Pseudomonadati</taxon>
        <taxon>Pseudomonadota</taxon>
        <taxon>Alphaproteobacteria</taxon>
        <taxon>Rhodobacterales</taxon>
        <taxon>Roseobacteraceae</taxon>
        <taxon>Celeribacter</taxon>
    </lineage>
</organism>
<dbReference type="GO" id="GO:0051287">
    <property type="term" value="F:NAD binding"/>
    <property type="evidence" value="ECO:0007669"/>
    <property type="project" value="InterPro"/>
</dbReference>
<dbReference type="Pfam" id="PF02826">
    <property type="entry name" value="2-Hacid_dh_C"/>
    <property type="match status" value="1"/>
</dbReference>
<dbReference type="EMBL" id="FORY01000027">
    <property type="protein sequence ID" value="SFK08299.1"/>
    <property type="molecule type" value="Genomic_DNA"/>
</dbReference>
<evidence type="ECO:0000313" key="4">
    <source>
        <dbReference type="EMBL" id="SFK08299.1"/>
    </source>
</evidence>
<sequence>MALLLNVTDPDRISAFEAMFRDFPIRLVRSDESYDPDDIRYVFTWQPLEDWSAFFDLEIVFSVSAGVDQFVDLPDHITLIKMVDPNNTQRVVDYVLAACLAITRGFPVYSEQQRHKLWEPQPIASFAQTHVAILGLGEIGTRTASALKSLGFRVSGWSRRERDLEGITCVSGEDGVLSLLGSADIVVCLLPLTSETRGLMSASFFAQMKHGAGLVHAGRGAQCVFDDLGAALKSGQVGAAVLDVFDTEPLPEASAVWDFPNCLITPHVAGRTDAETAARNVAENLTRHLEGKDLLWQVDRKKGY</sequence>
<evidence type="ECO:0000259" key="3">
    <source>
        <dbReference type="Pfam" id="PF02826"/>
    </source>
</evidence>
<dbReference type="GeneID" id="98666800"/>
<keyword evidence="4" id="KW-0670">Pyruvate</keyword>
<keyword evidence="2" id="KW-0520">NAD</keyword>
<dbReference type="AlphaFoldDB" id="A0A1I3WM86"/>
<dbReference type="GO" id="GO:0016491">
    <property type="term" value="F:oxidoreductase activity"/>
    <property type="evidence" value="ECO:0007669"/>
    <property type="project" value="UniProtKB-KW"/>
</dbReference>
<dbReference type="PANTHER" id="PTHR43333:SF1">
    <property type="entry name" value="D-ISOMER SPECIFIC 2-HYDROXYACID DEHYDROGENASE NAD-BINDING DOMAIN-CONTAINING PROTEIN"/>
    <property type="match status" value="1"/>
</dbReference>
<dbReference type="PANTHER" id="PTHR43333">
    <property type="entry name" value="2-HACID_DH_C DOMAIN-CONTAINING PROTEIN"/>
    <property type="match status" value="1"/>
</dbReference>
<gene>
    <name evidence="4" type="ORF">SAMN04488138_12726</name>
</gene>
<dbReference type="InterPro" id="IPR036291">
    <property type="entry name" value="NAD(P)-bd_dom_sf"/>
</dbReference>
<keyword evidence="1" id="KW-0560">Oxidoreductase</keyword>
<dbReference type="STRING" id="576117.SAMN04488138_12726"/>
<feature type="domain" description="D-isomer specific 2-hydroxyacid dehydrogenase NAD-binding" evidence="3">
    <location>
        <begin position="97"/>
        <end position="269"/>
    </location>
</feature>
<dbReference type="InterPro" id="IPR006140">
    <property type="entry name" value="D-isomer_DH_NAD-bd"/>
</dbReference>
<dbReference type="Proteomes" id="UP000183299">
    <property type="component" value="Unassembled WGS sequence"/>
</dbReference>
<dbReference type="Gene3D" id="3.40.50.720">
    <property type="entry name" value="NAD(P)-binding Rossmann-like Domain"/>
    <property type="match status" value="2"/>
</dbReference>
<reference evidence="4 5" key="1">
    <citation type="submission" date="2016-10" db="EMBL/GenBank/DDBJ databases">
        <authorList>
            <person name="de Groot N.N."/>
        </authorList>
    </citation>
    <scope>NUCLEOTIDE SEQUENCE [LARGE SCALE GENOMIC DNA]</scope>
    <source>
        <strain evidence="4 5">CGMCC 1.8891</strain>
    </source>
</reference>
<proteinExistence type="predicted"/>
<evidence type="ECO:0000256" key="1">
    <source>
        <dbReference type="ARBA" id="ARBA00023002"/>
    </source>
</evidence>
<keyword evidence="5" id="KW-1185">Reference proteome</keyword>
<dbReference type="RefSeq" id="WP_066606711.1">
    <property type="nucleotide sequence ID" value="NZ_FORY01000027.1"/>
</dbReference>
<dbReference type="OrthoDB" id="9787219at2"/>
<dbReference type="CDD" id="cd12164">
    <property type="entry name" value="GDH_like_2"/>
    <property type="match status" value="1"/>
</dbReference>
<protein>
    <submittedName>
        <fullName evidence="4">Glyoxylate/hydroxypyruvate reductase A</fullName>
    </submittedName>
</protein>